<protein>
    <submittedName>
        <fullName evidence="10">NAD-dependent malic enzyme</fullName>
    </submittedName>
</protein>
<reference evidence="10" key="1">
    <citation type="journal article" date="2021" name="PeerJ">
        <title>Extensive microbial diversity within the chicken gut microbiome revealed by metagenomics and culture.</title>
        <authorList>
            <person name="Gilroy R."/>
            <person name="Ravi A."/>
            <person name="Getino M."/>
            <person name="Pursley I."/>
            <person name="Horton D.L."/>
            <person name="Alikhan N.F."/>
            <person name="Baker D."/>
            <person name="Gharbi K."/>
            <person name="Hall N."/>
            <person name="Watson M."/>
            <person name="Adriaenssens E.M."/>
            <person name="Foster-Nyarko E."/>
            <person name="Jarju S."/>
            <person name="Secka A."/>
            <person name="Antonio M."/>
            <person name="Oren A."/>
            <person name="Chaudhuri R.R."/>
            <person name="La Ragione R."/>
            <person name="Hildebrand F."/>
            <person name="Pallen M.J."/>
        </authorList>
    </citation>
    <scope>NUCLEOTIDE SEQUENCE</scope>
    <source>
        <strain evidence="10">ChiSjej1B19-8411</strain>
    </source>
</reference>
<comment type="caution">
    <text evidence="10">The sequence shown here is derived from an EMBL/GenBank/DDBJ whole genome shotgun (WGS) entry which is preliminary data.</text>
</comment>
<feature type="binding site" evidence="7">
    <location>
        <position position="133"/>
    </location>
    <ligand>
        <name>a divalent metal cation</name>
        <dbReference type="ChEBI" id="CHEBI:60240"/>
    </ligand>
</feature>
<dbReference type="InterPro" id="IPR012301">
    <property type="entry name" value="Malic_N_dom"/>
</dbReference>
<dbReference type="Pfam" id="PF03949">
    <property type="entry name" value="Malic_M"/>
    <property type="match status" value="1"/>
</dbReference>
<evidence type="ECO:0000256" key="6">
    <source>
        <dbReference type="PIRSR" id="PIRSR000106-2"/>
    </source>
</evidence>
<keyword evidence="4" id="KW-0560">Oxidoreductase</keyword>
<feature type="active site" description="Proton donor" evidence="5">
    <location>
        <position position="36"/>
    </location>
</feature>
<name>A0A9D1WK37_9FIRM</name>
<dbReference type="GO" id="GO:0004470">
    <property type="term" value="F:malic enzyme activity"/>
    <property type="evidence" value="ECO:0007669"/>
    <property type="project" value="InterPro"/>
</dbReference>
<dbReference type="PROSITE" id="PS00331">
    <property type="entry name" value="MALIC_ENZYMES"/>
    <property type="match status" value="1"/>
</dbReference>
<reference evidence="10" key="2">
    <citation type="submission" date="2021-04" db="EMBL/GenBank/DDBJ databases">
        <authorList>
            <person name="Gilroy R."/>
        </authorList>
    </citation>
    <scope>NUCLEOTIDE SEQUENCE</scope>
    <source>
        <strain evidence="10">ChiSjej1B19-8411</strain>
    </source>
</reference>
<dbReference type="Gene3D" id="3.40.50.10380">
    <property type="entry name" value="Malic enzyme, N-terminal domain"/>
    <property type="match status" value="1"/>
</dbReference>
<dbReference type="Gene3D" id="3.40.50.720">
    <property type="entry name" value="NAD(P)-binding Rossmann-like Domain"/>
    <property type="match status" value="1"/>
</dbReference>
<evidence type="ECO:0000256" key="7">
    <source>
        <dbReference type="PIRSR" id="PIRSR000106-3"/>
    </source>
</evidence>
<dbReference type="SUPFAM" id="SSF53223">
    <property type="entry name" value="Aminoacid dehydrogenase-like, N-terminal domain"/>
    <property type="match status" value="1"/>
</dbReference>
<comment type="similarity">
    <text evidence="2">Belongs to the malic enzymes family.</text>
</comment>
<dbReference type="PANTHER" id="PTHR43237">
    <property type="entry name" value="NADP-DEPENDENT MALIC ENZYME"/>
    <property type="match status" value="1"/>
</dbReference>
<feature type="domain" description="Malic enzyme NAD-binding" evidence="8">
    <location>
        <begin position="160"/>
        <end position="383"/>
    </location>
</feature>
<dbReference type="InterPro" id="IPR046346">
    <property type="entry name" value="Aminoacid_DH-like_N_sf"/>
</dbReference>
<dbReference type="InterPro" id="IPR036291">
    <property type="entry name" value="NAD(P)-bd_dom_sf"/>
</dbReference>
<dbReference type="Pfam" id="PF00390">
    <property type="entry name" value="malic"/>
    <property type="match status" value="2"/>
</dbReference>
<sequence>MDKKEFALKQHELWKGKVEVISRAKLETPEDLSVAYTPGVAEPCLKIAEDVDLSYKYTRRANMVAVVTDGTAVLGLGDIGPEAGMPVMEGKCVLFKEFGGVDAFPLCIRSKDVDEIVNTVALLAGSFGGVNLEDISAPRCFEIERKLKEKCDIPIFHDDQHGTAVVTAAALLNALKLTGRKLEDIKVVTSGAGAAGTAIIRLLVSLGLKNVIMCDRKGAIYEGREGLNAEKEEMARICNRNMEKGTLKDVIKGADVFIGVSAPGAVTEEMVQSMAPNPILFPMANPVPEIMPDLAKKAGAAVVGTGRSDFPNQINNVLAFPGIFRGALDIRASDINDEMKIAAAYAIADLIPENELNPDYIIPNPFDKRVAEAVAAAVAEAGRKTGVARI</sequence>
<dbReference type="GO" id="GO:0051287">
    <property type="term" value="F:NAD binding"/>
    <property type="evidence" value="ECO:0007669"/>
    <property type="project" value="InterPro"/>
</dbReference>
<dbReference type="InterPro" id="IPR012302">
    <property type="entry name" value="Malic_NAD-bd"/>
</dbReference>
<dbReference type="FunFam" id="3.40.50.720:FF:000095">
    <property type="entry name" value="NADP-dependent malic enzyme"/>
    <property type="match status" value="1"/>
</dbReference>
<comment type="cofactor">
    <cofactor evidence="7">
        <name>Mg(2+)</name>
        <dbReference type="ChEBI" id="CHEBI:18420"/>
    </cofactor>
    <cofactor evidence="7">
        <name>Mn(2+)</name>
        <dbReference type="ChEBI" id="CHEBI:29035"/>
    </cofactor>
    <text evidence="7">Divalent metal cations. Prefers magnesium or manganese.</text>
</comment>
<feature type="binding site" evidence="7">
    <location>
        <position position="159"/>
    </location>
    <ligand>
        <name>a divalent metal cation</name>
        <dbReference type="ChEBI" id="CHEBI:60240"/>
    </ligand>
</feature>
<keyword evidence="3 7" id="KW-0479">Metal-binding</keyword>
<accession>A0A9D1WK37</accession>
<feature type="active site" description="Proton acceptor" evidence="5">
    <location>
        <position position="91"/>
    </location>
</feature>
<dbReference type="InterPro" id="IPR001891">
    <property type="entry name" value="Malic_OxRdtase"/>
</dbReference>
<evidence type="ECO:0000313" key="10">
    <source>
        <dbReference type="EMBL" id="HIX60403.1"/>
    </source>
</evidence>
<feature type="binding site" evidence="7">
    <location>
        <position position="134"/>
    </location>
    <ligand>
        <name>a divalent metal cation</name>
        <dbReference type="ChEBI" id="CHEBI:60240"/>
    </ligand>
</feature>
<dbReference type="InterPro" id="IPR037062">
    <property type="entry name" value="Malic_N_dom_sf"/>
</dbReference>
<feature type="domain" description="Malic enzyme N-terminal" evidence="9">
    <location>
        <begin position="15"/>
        <end position="148"/>
    </location>
</feature>
<evidence type="ECO:0000256" key="3">
    <source>
        <dbReference type="ARBA" id="ARBA00022723"/>
    </source>
</evidence>
<evidence type="ECO:0000259" key="8">
    <source>
        <dbReference type="SMART" id="SM00919"/>
    </source>
</evidence>
<dbReference type="InterPro" id="IPR045213">
    <property type="entry name" value="Malic_NAD-bd_bact_type"/>
</dbReference>
<evidence type="ECO:0000256" key="1">
    <source>
        <dbReference type="ARBA" id="ARBA00001936"/>
    </source>
</evidence>
<dbReference type="FunFam" id="3.40.50.10380:FF:000003">
    <property type="entry name" value="NADP-dependent malic enzyme"/>
    <property type="match status" value="1"/>
</dbReference>
<dbReference type="PANTHER" id="PTHR43237:SF4">
    <property type="entry name" value="NADP-DEPENDENT MALIC ENZYME"/>
    <property type="match status" value="1"/>
</dbReference>
<dbReference type="Proteomes" id="UP000886817">
    <property type="component" value="Unassembled WGS sequence"/>
</dbReference>
<gene>
    <name evidence="10" type="ORF">IAA45_11910</name>
</gene>
<dbReference type="SMART" id="SM00919">
    <property type="entry name" value="Malic_M"/>
    <property type="match status" value="1"/>
</dbReference>
<evidence type="ECO:0000256" key="5">
    <source>
        <dbReference type="PIRSR" id="PIRSR000106-1"/>
    </source>
</evidence>
<comment type="cofactor">
    <cofactor evidence="1">
        <name>Mn(2+)</name>
        <dbReference type="ChEBI" id="CHEBI:29035"/>
    </cofactor>
</comment>
<dbReference type="EMBL" id="DXEX01000252">
    <property type="protein sequence ID" value="HIX60403.1"/>
    <property type="molecule type" value="Genomic_DNA"/>
</dbReference>
<dbReference type="InterPro" id="IPR051674">
    <property type="entry name" value="Malate_Decarboxylase"/>
</dbReference>
<evidence type="ECO:0000256" key="2">
    <source>
        <dbReference type="ARBA" id="ARBA00008785"/>
    </source>
</evidence>
<dbReference type="GO" id="GO:0016616">
    <property type="term" value="F:oxidoreductase activity, acting on the CH-OH group of donors, NAD or NADP as acceptor"/>
    <property type="evidence" value="ECO:0007669"/>
    <property type="project" value="InterPro"/>
</dbReference>
<dbReference type="PIRSF" id="PIRSF000106">
    <property type="entry name" value="ME"/>
    <property type="match status" value="1"/>
</dbReference>
<dbReference type="CDD" id="cd05311">
    <property type="entry name" value="NAD_bind_2_malic_enz"/>
    <property type="match status" value="1"/>
</dbReference>
<dbReference type="AlphaFoldDB" id="A0A9D1WK37"/>
<dbReference type="SMART" id="SM01274">
    <property type="entry name" value="malic"/>
    <property type="match status" value="1"/>
</dbReference>
<evidence type="ECO:0000256" key="4">
    <source>
        <dbReference type="ARBA" id="ARBA00023002"/>
    </source>
</evidence>
<feature type="binding site" evidence="6">
    <location>
        <position position="285"/>
    </location>
    <ligand>
        <name>(S)-malate</name>
        <dbReference type="ChEBI" id="CHEBI:15589"/>
    </ligand>
</feature>
<organism evidence="10 11">
    <name type="scientific">Candidatus Blautia gallistercoris</name>
    <dbReference type="NCBI Taxonomy" id="2838490"/>
    <lineage>
        <taxon>Bacteria</taxon>
        <taxon>Bacillati</taxon>
        <taxon>Bacillota</taxon>
        <taxon>Clostridia</taxon>
        <taxon>Lachnospirales</taxon>
        <taxon>Lachnospiraceae</taxon>
        <taxon>Blautia</taxon>
    </lineage>
</organism>
<evidence type="ECO:0000313" key="11">
    <source>
        <dbReference type="Proteomes" id="UP000886817"/>
    </source>
</evidence>
<dbReference type="GO" id="GO:0046872">
    <property type="term" value="F:metal ion binding"/>
    <property type="evidence" value="ECO:0007669"/>
    <property type="project" value="UniProtKB-KW"/>
</dbReference>
<dbReference type="InterPro" id="IPR015884">
    <property type="entry name" value="Malic_enzyme_CS"/>
</dbReference>
<evidence type="ECO:0000259" key="9">
    <source>
        <dbReference type="SMART" id="SM01274"/>
    </source>
</evidence>
<proteinExistence type="inferred from homology"/>
<feature type="binding site" evidence="6">
    <location>
        <position position="315"/>
    </location>
    <ligand>
        <name>(S)-malate</name>
        <dbReference type="ChEBI" id="CHEBI:15589"/>
    </ligand>
</feature>
<dbReference type="SUPFAM" id="SSF51735">
    <property type="entry name" value="NAD(P)-binding Rossmann-fold domains"/>
    <property type="match status" value="1"/>
</dbReference>